<protein>
    <submittedName>
        <fullName evidence="1">Uncharacterized protein</fullName>
    </submittedName>
</protein>
<accession>A0A168N3U6</accession>
<dbReference type="PANTHER" id="PTHR31912:SF34">
    <property type="entry name" value="NOTOCHORD-RELATED PROTEIN"/>
    <property type="match status" value="1"/>
</dbReference>
<dbReference type="AlphaFoldDB" id="A0A168N3U6"/>
<organism evidence="1">
    <name type="scientific">Absidia glauca</name>
    <name type="common">Pin mould</name>
    <dbReference type="NCBI Taxonomy" id="4829"/>
    <lineage>
        <taxon>Eukaryota</taxon>
        <taxon>Fungi</taxon>
        <taxon>Fungi incertae sedis</taxon>
        <taxon>Mucoromycota</taxon>
        <taxon>Mucoromycotina</taxon>
        <taxon>Mucoromycetes</taxon>
        <taxon>Mucorales</taxon>
        <taxon>Cunninghamellaceae</taxon>
        <taxon>Absidia</taxon>
    </lineage>
</organism>
<name>A0A168N3U6_ABSGL</name>
<gene>
    <name evidence="1" type="primary">ABSGL_05396.1 scaffold 6959</name>
</gene>
<evidence type="ECO:0000313" key="2">
    <source>
        <dbReference type="Proteomes" id="UP000078561"/>
    </source>
</evidence>
<keyword evidence="2" id="KW-1185">Reference proteome</keyword>
<dbReference type="InParanoid" id="A0A168N3U6"/>
<dbReference type="PANTHER" id="PTHR31912">
    <property type="entry name" value="IP13529P"/>
    <property type="match status" value="1"/>
</dbReference>
<evidence type="ECO:0000313" key="1">
    <source>
        <dbReference type="EMBL" id="SAL99751.1"/>
    </source>
</evidence>
<sequence>MRLDPIATLLESCPERSKHHYELASIGVSSNIPLHNDMTASQLGYKDTGSRNLLHLQSFDPAKDTPVEILHTILLGAAKYLVRYLVRTLLDRDSLDRLTTELEKHQLAPGYSRTFRHKLNYCGSFLGRDFKQLIQVLPLIMETEFTKPTDAKVQTIIPVLKKLGLLSSLVFVRSIGSNADRYAAVVDTAAQEFVTALHEFDQKIQTPTAFSYLPKIHLILHLADDIRRFGCALNFETEKGEQMNKFIREHIRHTNGHNPAKDITLRFGKEEMLRHIIDGGFWRDQDGNLVEIGADARLWLNNNRKDFSVTLLGGSRPLEDNNYAHQEIKAGVCAVFSVTDSSSISSKPYIFGKARKEAGGIVIDCYEISSIDTAKQTMTARLTSITFPLHQLTTELIIDMHLSDDQGNQLVNVCKFSSYWFFSEHISNFRHYSDELSAFFNRP</sequence>
<proteinExistence type="predicted"/>
<reference evidence="1" key="1">
    <citation type="submission" date="2016-04" db="EMBL/GenBank/DDBJ databases">
        <authorList>
            <person name="Evans L.H."/>
            <person name="Alamgir A."/>
            <person name="Owens N."/>
            <person name="Weber N.D."/>
            <person name="Virtaneva K."/>
            <person name="Barbian K."/>
            <person name="Babar A."/>
            <person name="Rosenke K."/>
        </authorList>
    </citation>
    <scope>NUCLEOTIDE SEQUENCE [LARGE SCALE GENOMIC DNA]</scope>
    <source>
        <strain evidence="1">CBS 101.48</strain>
    </source>
</reference>
<dbReference type="OrthoDB" id="2286841at2759"/>
<dbReference type="Proteomes" id="UP000078561">
    <property type="component" value="Unassembled WGS sequence"/>
</dbReference>
<dbReference type="EMBL" id="LT552960">
    <property type="protein sequence ID" value="SAL99751.1"/>
    <property type="molecule type" value="Genomic_DNA"/>
</dbReference>